<dbReference type="AlphaFoldDB" id="A0A3Q2PRD6"/>
<evidence type="ECO:0000256" key="1">
    <source>
        <dbReference type="ARBA" id="ARBA00004123"/>
    </source>
</evidence>
<reference evidence="8" key="2">
    <citation type="submission" date="2025-09" db="UniProtKB">
        <authorList>
            <consortium name="Ensembl"/>
        </authorList>
    </citation>
    <scope>IDENTIFICATION</scope>
</reference>
<organism evidence="8 9">
    <name type="scientific">Fundulus heteroclitus</name>
    <name type="common">Killifish</name>
    <name type="synonym">Mummichog</name>
    <dbReference type="NCBI Taxonomy" id="8078"/>
    <lineage>
        <taxon>Eukaryota</taxon>
        <taxon>Metazoa</taxon>
        <taxon>Chordata</taxon>
        <taxon>Craniata</taxon>
        <taxon>Vertebrata</taxon>
        <taxon>Euteleostomi</taxon>
        <taxon>Actinopterygii</taxon>
        <taxon>Neopterygii</taxon>
        <taxon>Teleostei</taxon>
        <taxon>Neoteleostei</taxon>
        <taxon>Acanthomorphata</taxon>
        <taxon>Ovalentaria</taxon>
        <taxon>Atherinomorphae</taxon>
        <taxon>Cyprinodontiformes</taxon>
        <taxon>Fundulidae</taxon>
        <taxon>Fundulus</taxon>
    </lineage>
</organism>
<feature type="compositionally biased region" description="Gly residues" evidence="6">
    <location>
        <begin position="392"/>
        <end position="401"/>
    </location>
</feature>
<dbReference type="PANTHER" id="PTHR14487">
    <property type="entry name" value="ADRENOCORTICAL DYSPLASIA PROTEIN ACD"/>
    <property type="match status" value="1"/>
</dbReference>
<feature type="compositionally biased region" description="Gly residues" evidence="6">
    <location>
        <begin position="292"/>
        <end position="322"/>
    </location>
</feature>
<keyword evidence="5" id="KW-0539">Nucleus</keyword>
<evidence type="ECO:0000313" key="9">
    <source>
        <dbReference type="Proteomes" id="UP000265000"/>
    </source>
</evidence>
<dbReference type="Gene3D" id="2.40.50.960">
    <property type="match status" value="1"/>
</dbReference>
<keyword evidence="3" id="KW-0158">Chromosome</keyword>
<protein>
    <submittedName>
        <fullName evidence="8">Translation initiation factor IF-2-like</fullName>
    </submittedName>
</protein>
<sequence>MPPRSTLTPWIENLILSYGSRDEAGSGSTGGLLRAHVITVGQMTESQARDFDGPTGLIFLSDGLLQIPAVLTASAWERLQELEERECFRSLLNTTVLMRDYRLQFHMDPEVSRCRFFLSVGELATHSAGPVRDCTPCCTSLESVRTKIWRTWRSLLGQDCSQQPCSPDELDLTELLEEWQQDVLQTLLQDVRERLAALRRPQPSTSGRSPSLSCCRSAAAAATGWDADRVRYRGEPSFSVPASCLLIPEEDARRLEAETGGSGQTAGADASSAEHAQSQMPEPAVGQTEQDAGGGMMSDPGGPVGGMDPGGSGGPGGPGGGMMSDPGGRMDPGGSGRWMVSDPGGGMTSVPGGPGDPGGGMDPGGPGGGIMSDPGGRMDPGGPGRWMTSVPGGSGDPGGSGERSPPLLEDAAPLPDLTAGLLSNPWDMFPPPGVSSSTSDSSPEPTPTLPCSQPDPVAVATSTQLPVQSPPAPHGDQPPASCSTPPEPPASDATESAVLENHGRPKSKLCDVTAEEPDLRGSPPSWLMGSRSGESSANEEEGGPSGSVPRRTPSVHGDGTPFSYSYRVLGQNLEDVSRFGVATSLLHWALRYLLTPEPAEHPQSVD</sequence>
<dbReference type="GO" id="GO:0007004">
    <property type="term" value="P:telomere maintenance via telomerase"/>
    <property type="evidence" value="ECO:0007669"/>
    <property type="project" value="InterPro"/>
</dbReference>
<dbReference type="GO" id="GO:0070187">
    <property type="term" value="C:shelterin complex"/>
    <property type="evidence" value="ECO:0007669"/>
    <property type="project" value="InterPro"/>
</dbReference>
<feature type="compositionally biased region" description="Low complexity" evidence="6">
    <location>
        <begin position="434"/>
        <end position="443"/>
    </location>
</feature>
<dbReference type="STRING" id="8078.ENSFHEP00000015452"/>
<dbReference type="GO" id="GO:0005697">
    <property type="term" value="C:telomerase holoenzyme complex"/>
    <property type="evidence" value="ECO:0007669"/>
    <property type="project" value="InterPro"/>
</dbReference>
<evidence type="ECO:0000313" key="8">
    <source>
        <dbReference type="Ensembl" id="ENSFHEP00000015452.1"/>
    </source>
</evidence>
<comment type="subcellular location">
    <subcellularLocation>
        <location evidence="2">Chromosome</location>
        <location evidence="2">Telomere</location>
    </subcellularLocation>
    <subcellularLocation>
        <location evidence="1">Nucleus</location>
    </subcellularLocation>
</comment>
<dbReference type="InterPro" id="IPR019437">
    <property type="entry name" value="TPP1/Est3"/>
</dbReference>
<dbReference type="Pfam" id="PF10341">
    <property type="entry name" value="TPP1"/>
    <property type="match status" value="1"/>
</dbReference>
<proteinExistence type="predicted"/>
<feature type="region of interest" description="Disordered" evidence="6">
    <location>
        <begin position="256"/>
        <end position="563"/>
    </location>
</feature>
<feature type="compositionally biased region" description="Low complexity" evidence="6">
    <location>
        <begin position="402"/>
        <end position="417"/>
    </location>
</feature>
<evidence type="ECO:0000256" key="6">
    <source>
        <dbReference type="SAM" id="MobiDB-lite"/>
    </source>
</evidence>
<accession>A0A3Q2PRD6</accession>
<reference evidence="8" key="1">
    <citation type="submission" date="2025-08" db="UniProtKB">
        <authorList>
            <consortium name="Ensembl"/>
        </authorList>
    </citation>
    <scope>IDENTIFICATION</scope>
</reference>
<dbReference type="PANTHER" id="PTHR14487:SF3">
    <property type="entry name" value="ADRENOCORTICAL DYSPLASIA PROTEIN HOMOLOG"/>
    <property type="match status" value="1"/>
</dbReference>
<keyword evidence="4" id="KW-0779">Telomere</keyword>
<dbReference type="GeneTree" id="ENSGT00390000004877"/>
<evidence type="ECO:0000256" key="4">
    <source>
        <dbReference type="ARBA" id="ARBA00022895"/>
    </source>
</evidence>
<dbReference type="Proteomes" id="UP000265000">
    <property type="component" value="Unplaced"/>
</dbReference>
<evidence type="ECO:0000256" key="5">
    <source>
        <dbReference type="ARBA" id="ARBA00023242"/>
    </source>
</evidence>
<dbReference type="GO" id="GO:0042162">
    <property type="term" value="F:telomeric DNA binding"/>
    <property type="evidence" value="ECO:0007669"/>
    <property type="project" value="InterPro"/>
</dbReference>
<dbReference type="InterPro" id="IPR028631">
    <property type="entry name" value="ACD"/>
</dbReference>
<dbReference type="GO" id="GO:0016233">
    <property type="term" value="P:telomere capping"/>
    <property type="evidence" value="ECO:0007669"/>
    <property type="project" value="InterPro"/>
</dbReference>
<dbReference type="GO" id="GO:0070198">
    <property type="term" value="P:protein localization to chromosome, telomeric region"/>
    <property type="evidence" value="ECO:0007669"/>
    <property type="project" value="TreeGrafter"/>
</dbReference>
<evidence type="ECO:0000259" key="7">
    <source>
        <dbReference type="Pfam" id="PF10341"/>
    </source>
</evidence>
<dbReference type="GO" id="GO:0032211">
    <property type="term" value="P:negative regulation of telomere maintenance via telomerase"/>
    <property type="evidence" value="ECO:0007669"/>
    <property type="project" value="TreeGrafter"/>
</dbReference>
<keyword evidence="9" id="KW-1185">Reference proteome</keyword>
<feature type="compositionally biased region" description="Gly residues" evidence="6">
    <location>
        <begin position="343"/>
        <end position="370"/>
    </location>
</feature>
<dbReference type="Ensembl" id="ENSFHET00000033212.1">
    <property type="protein sequence ID" value="ENSFHEP00000015452.1"/>
    <property type="gene ID" value="ENSFHEG00000017070.1"/>
</dbReference>
<evidence type="ECO:0000256" key="2">
    <source>
        <dbReference type="ARBA" id="ARBA00004574"/>
    </source>
</evidence>
<evidence type="ECO:0000256" key="3">
    <source>
        <dbReference type="ARBA" id="ARBA00022454"/>
    </source>
</evidence>
<name>A0A3Q2PRD6_FUNHE</name>
<feature type="domain" description="Shelterin complex subunit TPP1/Est3" evidence="7">
    <location>
        <begin position="7"/>
        <end position="156"/>
    </location>
</feature>